<keyword evidence="6" id="KW-0479">Metal-binding</keyword>
<keyword evidence="8" id="KW-0862">Zinc</keyword>
<evidence type="ECO:0000256" key="5">
    <source>
        <dbReference type="ARBA" id="ARBA00022692"/>
    </source>
</evidence>
<dbReference type="InterPro" id="IPR001915">
    <property type="entry name" value="Peptidase_M48"/>
</dbReference>
<comment type="caution">
    <text evidence="14">The sequence shown here is derived from an EMBL/GenBank/DDBJ whole genome shotgun (WGS) entry which is preliminary data.</text>
</comment>
<dbReference type="Pfam" id="PF01435">
    <property type="entry name" value="Peptidase_M48"/>
    <property type="match status" value="1"/>
</dbReference>
<evidence type="ECO:0000313" key="14">
    <source>
        <dbReference type="EMBL" id="MBC3936735.1"/>
    </source>
</evidence>
<keyword evidence="4" id="KW-0645">Protease</keyword>
<keyword evidence="10" id="KW-0482">Metalloprotease</keyword>
<evidence type="ECO:0000259" key="13">
    <source>
        <dbReference type="Pfam" id="PF01435"/>
    </source>
</evidence>
<evidence type="ECO:0000256" key="8">
    <source>
        <dbReference type="ARBA" id="ARBA00022833"/>
    </source>
</evidence>
<dbReference type="PANTHER" id="PTHR43221">
    <property type="entry name" value="PROTEASE HTPX"/>
    <property type="match status" value="1"/>
</dbReference>
<keyword evidence="7" id="KW-0378">Hydrolase</keyword>
<evidence type="ECO:0000256" key="10">
    <source>
        <dbReference type="ARBA" id="ARBA00023049"/>
    </source>
</evidence>
<evidence type="ECO:0000256" key="12">
    <source>
        <dbReference type="SAM" id="Phobius"/>
    </source>
</evidence>
<evidence type="ECO:0000313" key="15">
    <source>
        <dbReference type="Proteomes" id="UP000612361"/>
    </source>
</evidence>
<dbReference type="GO" id="GO:0005886">
    <property type="term" value="C:plasma membrane"/>
    <property type="evidence" value="ECO:0007669"/>
    <property type="project" value="UniProtKB-SubCell"/>
</dbReference>
<keyword evidence="15" id="KW-1185">Reference proteome</keyword>
<keyword evidence="3" id="KW-1003">Cell membrane</keyword>
<dbReference type="PANTHER" id="PTHR43221:SF1">
    <property type="entry name" value="PROTEASE HTPX"/>
    <property type="match status" value="1"/>
</dbReference>
<keyword evidence="5 12" id="KW-0812">Transmembrane</keyword>
<feature type="transmembrane region" description="Helical" evidence="12">
    <location>
        <begin position="122"/>
        <end position="143"/>
    </location>
</feature>
<reference evidence="14" key="1">
    <citation type="submission" date="2020-08" db="EMBL/GenBank/DDBJ databases">
        <title>Novel species isolated from subtropical streams in China.</title>
        <authorList>
            <person name="Lu H."/>
        </authorList>
    </citation>
    <scope>NUCLEOTIDE SEQUENCE</scope>
    <source>
        <strain evidence="14">CY7W</strain>
    </source>
</reference>
<dbReference type="Proteomes" id="UP000612361">
    <property type="component" value="Unassembled WGS sequence"/>
</dbReference>
<feature type="domain" description="Peptidase M48" evidence="13">
    <location>
        <begin position="248"/>
        <end position="434"/>
    </location>
</feature>
<sequence>MKRIVLLILIVAAIPFTGWAVGKYADNTFQDQWNHAVITKFGSVGTEAIAAGKVSFHQFCDSSSGKINPICETDSNVLLLQKASLSALSVGLGLLLIIFLLGRVASFNRSLLLYSFSPAIKLILVVLFALILLQGAIAAYAIYLFESMVLGTVHIVIIGGILLAAVLGSLFMIKEGMSVSKRVSKNVLGKVVSQSMQPELWNLVNNLATRLGAIPPSNIIIGLDTNFFVTSSDVTPYPSADRQVGETLYLSLPLMRILSLDELTAVIGHELGHFCGDDTRFSLKFYPIYAGTSQALDALHVSSRSNGYGLALLPASAILSFFMEQFGFAERAIGRDREFMADKLGASVSTPHSLSTALLKIGAFVPVWHSIWHAITIGKANPDYQEQIYTNISRLYAEIASSSVRPEHFDKVLSSAVTHPTDTHPQTGARIQALGISLKEIENNSLEIELESSSAKIITDLEKIEQELTQTEHQWRGTAPKK</sequence>
<evidence type="ECO:0000256" key="11">
    <source>
        <dbReference type="ARBA" id="ARBA00023136"/>
    </source>
</evidence>
<proteinExistence type="predicted"/>
<evidence type="ECO:0000256" key="2">
    <source>
        <dbReference type="ARBA" id="ARBA00004651"/>
    </source>
</evidence>
<feature type="transmembrane region" description="Helical" evidence="12">
    <location>
        <begin position="83"/>
        <end position="101"/>
    </location>
</feature>
<gene>
    <name evidence="14" type="ORF">H8K47_15310</name>
</gene>
<keyword evidence="9 12" id="KW-1133">Transmembrane helix</keyword>
<comment type="subcellular location">
    <subcellularLocation>
        <location evidence="2">Cell membrane</location>
        <topology evidence="2">Multi-pass membrane protein</topology>
    </subcellularLocation>
</comment>
<dbReference type="RefSeq" id="WP_186882273.1">
    <property type="nucleotide sequence ID" value="NZ_JACOGG010000019.1"/>
</dbReference>
<dbReference type="EMBL" id="JACOGG010000019">
    <property type="protein sequence ID" value="MBC3936735.1"/>
    <property type="molecule type" value="Genomic_DNA"/>
</dbReference>
<dbReference type="GO" id="GO:0046872">
    <property type="term" value="F:metal ion binding"/>
    <property type="evidence" value="ECO:0007669"/>
    <property type="project" value="UniProtKB-KW"/>
</dbReference>
<dbReference type="GO" id="GO:0006508">
    <property type="term" value="P:proteolysis"/>
    <property type="evidence" value="ECO:0007669"/>
    <property type="project" value="UniProtKB-KW"/>
</dbReference>
<evidence type="ECO:0000256" key="3">
    <source>
        <dbReference type="ARBA" id="ARBA00022475"/>
    </source>
</evidence>
<comment type="cofactor">
    <cofactor evidence="1">
        <name>Zn(2+)</name>
        <dbReference type="ChEBI" id="CHEBI:29105"/>
    </cofactor>
</comment>
<name>A0A923IC92_9BURK</name>
<protein>
    <submittedName>
        <fullName evidence="14">M48 family metallopeptidase</fullName>
    </submittedName>
</protein>
<evidence type="ECO:0000256" key="6">
    <source>
        <dbReference type="ARBA" id="ARBA00022723"/>
    </source>
</evidence>
<dbReference type="AlphaFoldDB" id="A0A923IC92"/>
<evidence type="ECO:0000256" key="9">
    <source>
        <dbReference type="ARBA" id="ARBA00022989"/>
    </source>
</evidence>
<accession>A0A923IC92</accession>
<dbReference type="Gene3D" id="3.30.2010.10">
    <property type="entry name" value="Metalloproteases ('zincins'), catalytic domain"/>
    <property type="match status" value="1"/>
</dbReference>
<dbReference type="CDD" id="cd07328">
    <property type="entry name" value="M48_Ste24p_like"/>
    <property type="match status" value="1"/>
</dbReference>
<evidence type="ECO:0000256" key="4">
    <source>
        <dbReference type="ARBA" id="ARBA00022670"/>
    </source>
</evidence>
<evidence type="ECO:0000256" key="7">
    <source>
        <dbReference type="ARBA" id="ARBA00022801"/>
    </source>
</evidence>
<dbReference type="GO" id="GO:0004222">
    <property type="term" value="F:metalloendopeptidase activity"/>
    <property type="evidence" value="ECO:0007669"/>
    <property type="project" value="InterPro"/>
</dbReference>
<feature type="transmembrane region" description="Helical" evidence="12">
    <location>
        <begin position="149"/>
        <end position="173"/>
    </location>
</feature>
<keyword evidence="11 12" id="KW-0472">Membrane</keyword>
<dbReference type="InterPro" id="IPR050083">
    <property type="entry name" value="HtpX_protease"/>
</dbReference>
<evidence type="ECO:0000256" key="1">
    <source>
        <dbReference type="ARBA" id="ARBA00001947"/>
    </source>
</evidence>
<organism evidence="14 15">
    <name type="scientific">Undibacterium rugosum</name>
    <dbReference type="NCBI Taxonomy" id="2762291"/>
    <lineage>
        <taxon>Bacteria</taxon>
        <taxon>Pseudomonadati</taxon>
        <taxon>Pseudomonadota</taxon>
        <taxon>Betaproteobacteria</taxon>
        <taxon>Burkholderiales</taxon>
        <taxon>Oxalobacteraceae</taxon>
        <taxon>Undibacterium</taxon>
    </lineage>
</organism>